<sequence length="42" mass="4957">MRFFQKLQHRSGDKIPSLTYFTSPAPQKEAGFPLFSFIFFEN</sequence>
<organism evidence="1 2">
    <name type="scientific">Chlamydia avium</name>
    <dbReference type="NCBI Taxonomy" id="1457141"/>
    <lineage>
        <taxon>Bacteria</taxon>
        <taxon>Pseudomonadati</taxon>
        <taxon>Chlamydiota</taxon>
        <taxon>Chlamydiia</taxon>
        <taxon>Chlamydiales</taxon>
        <taxon>Chlamydiaceae</taxon>
        <taxon>Chlamydia/Chlamydophila group</taxon>
        <taxon>Chlamydia</taxon>
    </lineage>
</organism>
<evidence type="ECO:0000313" key="1">
    <source>
        <dbReference type="EMBL" id="EPP38337.1"/>
    </source>
</evidence>
<comment type="caution">
    <text evidence="1">The sequence shown here is derived from an EMBL/GenBank/DDBJ whole genome shotgun (WGS) entry which is preliminary data.</text>
</comment>
<gene>
    <name evidence="1" type="ORF">CP10881SC42_0812</name>
</gene>
<keyword evidence="2" id="KW-1185">Reference proteome</keyword>
<dbReference type="EMBL" id="ATND01000002">
    <property type="protein sequence ID" value="EPP38337.1"/>
    <property type="molecule type" value="Genomic_DNA"/>
</dbReference>
<reference evidence="1" key="1">
    <citation type="submission" date="2013-04" db="EMBL/GenBank/DDBJ databases">
        <title>Genome sequence of Chlamydia psittaci 10_881_SC42.</title>
        <authorList>
            <person name="Huot-Creasy H."/>
            <person name="McCracken C.L."/>
            <person name="Humphries M."/>
            <person name="Sachse K."/>
            <person name="Laroucau K."/>
            <person name="Bavoil P."/>
            <person name="Myers G.S."/>
        </authorList>
    </citation>
    <scope>NUCLEOTIDE SEQUENCE [LARGE SCALE GENOMIC DNA]</scope>
    <source>
        <strain evidence="1">10_881_SC42</strain>
    </source>
</reference>
<accession>A0ABP2X6M8</accession>
<proteinExistence type="predicted"/>
<dbReference type="Proteomes" id="UP000014821">
    <property type="component" value="Unassembled WGS sequence"/>
</dbReference>
<protein>
    <submittedName>
        <fullName evidence="1">Uncharacterized protein</fullName>
    </submittedName>
</protein>
<evidence type="ECO:0000313" key="2">
    <source>
        <dbReference type="Proteomes" id="UP000014821"/>
    </source>
</evidence>
<name>A0ABP2X6M8_9CHLA</name>